<evidence type="ECO:0000256" key="1">
    <source>
        <dbReference type="ARBA" id="ARBA00004123"/>
    </source>
</evidence>
<feature type="domain" description="Nucleoporin Nup120/160 beta-propeller" evidence="4">
    <location>
        <begin position="68"/>
        <end position="399"/>
    </location>
</feature>
<proteinExistence type="evidence at transcript level"/>
<dbReference type="PANTHER" id="PTHR21286">
    <property type="entry name" value="NUCLEAR PORE COMPLEX PROTEIN NUP160"/>
    <property type="match status" value="1"/>
</dbReference>
<evidence type="ECO:0000256" key="3">
    <source>
        <dbReference type="ARBA" id="ARBA00023242"/>
    </source>
</evidence>
<comment type="subcellular location">
    <subcellularLocation>
        <location evidence="1">Nucleus</location>
    </subcellularLocation>
</comment>
<organism evidence="5">
    <name type="scientific">Phallusia mammillata</name>
    <dbReference type="NCBI Taxonomy" id="59560"/>
    <lineage>
        <taxon>Eukaryota</taxon>
        <taxon>Metazoa</taxon>
        <taxon>Chordata</taxon>
        <taxon>Tunicata</taxon>
        <taxon>Ascidiacea</taxon>
        <taxon>Phlebobranchia</taxon>
        <taxon>Ascidiidae</taxon>
        <taxon>Phallusia</taxon>
    </lineage>
</organism>
<dbReference type="GO" id="GO:0005643">
    <property type="term" value="C:nuclear pore"/>
    <property type="evidence" value="ECO:0007669"/>
    <property type="project" value="TreeGrafter"/>
</dbReference>
<sequence>MAYMDTKKTSNLLFLEVSAHFSNAVGKKTHEIYVNEGDPDDTKLSECSTYPDCGGGQDIPVLNTNIKRTLYWRTHSNVLELFEYSFNSNLQHNHYEVLFQNSKILPGLQIFCTGGQVVVLFSTIHATHRVVFNAPHIRNKDRSILHGLSATNFTDENNVFYFTQPEQFSHMTSGVTGSPTARQQLGAIFTLVGANGNLSIVKMPHKGQATMLQMNRASRMSRIWSGINPWAGSGSGETPCGLKLVCLDSGNPKVVGICRDHKIRVWSCKSLDCVAQFDMKPHLQDDTPGLDGNSSHKISITYNDVDDVWILSVCIASEHGPKFFIFEAAQDISAIEHISTIDFVPDGTVLQPQLVDFMVSSNSHLWALLLDSEDQISLAVCEMETAIWHEVALSTPPLSEVIVCCFYFFCCNM</sequence>
<dbReference type="AlphaFoldDB" id="A0A6F9DNF1"/>
<protein>
    <submittedName>
        <fullName evidence="5">Nuclear pore complex protein Nup160-like</fullName>
    </submittedName>
</protein>
<dbReference type="PANTHER" id="PTHR21286:SF0">
    <property type="entry name" value="NUCLEAR PORE COMPLEX PROTEIN NUP160"/>
    <property type="match status" value="1"/>
</dbReference>
<evidence type="ECO:0000256" key="2">
    <source>
        <dbReference type="ARBA" id="ARBA00022448"/>
    </source>
</evidence>
<reference evidence="5" key="1">
    <citation type="submission" date="2020-04" db="EMBL/GenBank/DDBJ databases">
        <authorList>
            <person name="Neveu A P."/>
        </authorList>
    </citation>
    <scope>NUCLEOTIDE SEQUENCE</scope>
    <source>
        <tissue evidence="5">Whole embryo</tissue>
    </source>
</reference>
<evidence type="ECO:0000259" key="4">
    <source>
        <dbReference type="Pfam" id="PF11715"/>
    </source>
</evidence>
<gene>
    <name evidence="5" type="primary">Nup160</name>
</gene>
<keyword evidence="3" id="KW-0539">Nucleus</keyword>
<dbReference type="GO" id="GO:0017056">
    <property type="term" value="F:structural constituent of nuclear pore"/>
    <property type="evidence" value="ECO:0007669"/>
    <property type="project" value="TreeGrafter"/>
</dbReference>
<keyword evidence="2" id="KW-0813">Transport</keyword>
<dbReference type="InterPro" id="IPR059141">
    <property type="entry name" value="Beta-prop_Nup120_160"/>
</dbReference>
<dbReference type="EMBL" id="LR788644">
    <property type="protein sequence ID" value="CAB3264506.1"/>
    <property type="molecule type" value="mRNA"/>
</dbReference>
<dbReference type="InterPro" id="IPR021717">
    <property type="entry name" value="Nucleoporin_Nup160"/>
</dbReference>
<accession>A0A6F9DNF1</accession>
<name>A0A6F9DNF1_9ASCI</name>
<dbReference type="Pfam" id="PF11715">
    <property type="entry name" value="Beta-prop_Nup120_160"/>
    <property type="match status" value="1"/>
</dbReference>
<evidence type="ECO:0000313" key="5">
    <source>
        <dbReference type="EMBL" id="CAB3264506.1"/>
    </source>
</evidence>